<dbReference type="InterPro" id="IPR012816">
    <property type="entry name" value="NADAR"/>
</dbReference>
<gene>
    <name evidence="4" type="ORF">GCM10011390_23840</name>
</gene>
<evidence type="ECO:0000256" key="2">
    <source>
        <dbReference type="ARBA" id="ARBA00000751"/>
    </source>
</evidence>
<comment type="catalytic activity">
    <reaction evidence="2">
        <text>2,5-diamino-6-hydroxy-4-(5-phosphoribosylamino)-pyrimidine + H2O = 2,5,6-triamino-4-hydroxypyrimidine + D-ribose 5-phosphate</text>
        <dbReference type="Rhea" id="RHEA:23436"/>
        <dbReference type="ChEBI" id="CHEBI:15377"/>
        <dbReference type="ChEBI" id="CHEBI:58614"/>
        <dbReference type="ChEBI" id="CHEBI:78346"/>
        <dbReference type="ChEBI" id="CHEBI:137796"/>
    </reaction>
</comment>
<evidence type="ECO:0000313" key="5">
    <source>
        <dbReference type="Proteomes" id="UP000644699"/>
    </source>
</evidence>
<evidence type="ECO:0000313" key="4">
    <source>
        <dbReference type="EMBL" id="GGE04101.1"/>
    </source>
</evidence>
<evidence type="ECO:0000259" key="3">
    <source>
        <dbReference type="Pfam" id="PF08719"/>
    </source>
</evidence>
<dbReference type="Pfam" id="PF08719">
    <property type="entry name" value="NADAR"/>
    <property type="match status" value="1"/>
</dbReference>
<feature type="domain" description="NADAR" evidence="3">
    <location>
        <begin position="23"/>
        <end position="163"/>
    </location>
</feature>
<reference evidence="4" key="2">
    <citation type="submission" date="2020-09" db="EMBL/GenBank/DDBJ databases">
        <authorList>
            <person name="Sun Q."/>
            <person name="Zhou Y."/>
        </authorList>
    </citation>
    <scope>NUCLEOTIDE SEQUENCE</scope>
    <source>
        <strain evidence="4">CGMCC 1.15367</strain>
    </source>
</reference>
<protein>
    <recommendedName>
        <fullName evidence="3">NADAR domain-containing protein</fullName>
    </recommendedName>
</protein>
<sequence>MRFCLAPSIPPHKPAFQMSTITFYDPRLGPHAWLSNLHPRPLEFEGRVYASAEHAFVSLKARDAATANWLAAAPTPELAAAAGHALPGEDTRPDWAEIQLATMRAVLKAKFNGASDLRERLIGTGTARLVEDSPEDGPIARFWGEWRGEGENWLGRLLADLRAAYAAPME</sequence>
<name>A0A916ZMM5_9HYPH</name>
<dbReference type="Proteomes" id="UP000644699">
    <property type="component" value="Unassembled WGS sequence"/>
</dbReference>
<organism evidence="4 5">
    <name type="scientific">Aureimonas endophytica</name>
    <dbReference type="NCBI Taxonomy" id="2027858"/>
    <lineage>
        <taxon>Bacteria</taxon>
        <taxon>Pseudomonadati</taxon>
        <taxon>Pseudomonadota</taxon>
        <taxon>Alphaproteobacteria</taxon>
        <taxon>Hyphomicrobiales</taxon>
        <taxon>Aurantimonadaceae</taxon>
        <taxon>Aureimonas</taxon>
    </lineage>
</organism>
<evidence type="ECO:0000256" key="1">
    <source>
        <dbReference type="ARBA" id="ARBA00000022"/>
    </source>
</evidence>
<accession>A0A916ZMM5</accession>
<dbReference type="InterPro" id="IPR037238">
    <property type="entry name" value="YbiA-like_sf"/>
</dbReference>
<proteinExistence type="predicted"/>
<reference evidence="4" key="1">
    <citation type="journal article" date="2014" name="Int. J. Syst. Evol. Microbiol.">
        <title>Complete genome sequence of Corynebacterium casei LMG S-19264T (=DSM 44701T), isolated from a smear-ripened cheese.</title>
        <authorList>
            <consortium name="US DOE Joint Genome Institute (JGI-PGF)"/>
            <person name="Walter F."/>
            <person name="Albersmeier A."/>
            <person name="Kalinowski J."/>
            <person name="Ruckert C."/>
        </authorList>
    </citation>
    <scope>NUCLEOTIDE SEQUENCE</scope>
    <source>
        <strain evidence="4">CGMCC 1.15367</strain>
    </source>
</reference>
<keyword evidence="5" id="KW-1185">Reference proteome</keyword>
<comment type="catalytic activity">
    <reaction evidence="1">
        <text>5-amino-6-(5-phospho-D-ribosylamino)uracil + H2O = 5,6-diaminouracil + D-ribose 5-phosphate</text>
        <dbReference type="Rhea" id="RHEA:55020"/>
        <dbReference type="ChEBI" id="CHEBI:15377"/>
        <dbReference type="ChEBI" id="CHEBI:46252"/>
        <dbReference type="ChEBI" id="CHEBI:58453"/>
        <dbReference type="ChEBI" id="CHEBI:78346"/>
    </reaction>
</comment>
<dbReference type="SUPFAM" id="SSF143990">
    <property type="entry name" value="YbiA-like"/>
    <property type="match status" value="1"/>
</dbReference>
<dbReference type="EMBL" id="BMIQ01000003">
    <property type="protein sequence ID" value="GGE04101.1"/>
    <property type="molecule type" value="Genomic_DNA"/>
</dbReference>
<comment type="caution">
    <text evidence="4">The sequence shown here is derived from an EMBL/GenBank/DDBJ whole genome shotgun (WGS) entry which is preliminary data.</text>
</comment>
<dbReference type="AlphaFoldDB" id="A0A916ZMM5"/>
<dbReference type="Gene3D" id="1.10.357.40">
    <property type="entry name" value="YbiA-like"/>
    <property type="match status" value="1"/>
</dbReference>
<dbReference type="CDD" id="cd15457">
    <property type="entry name" value="NADAR"/>
    <property type="match status" value="1"/>
</dbReference>